<dbReference type="PANTHER" id="PTHR42977:SF1">
    <property type="entry name" value="BLR6576 PROTEIN"/>
    <property type="match status" value="1"/>
</dbReference>
<dbReference type="PANTHER" id="PTHR42977">
    <property type="entry name" value="HYDROLASE-RELATED"/>
    <property type="match status" value="1"/>
</dbReference>
<sequence>MKCKALLALVSALSVAGGSGKAAEAATRTPTSYHWVRVGGLNLFYREAGPRDAPTIVLLHGYPSSSRMYEPVIPLLSGRYHLIAPDYPGFGHSDAPSPDDYAYTFDHLAESTSALLSTLGIQRYVLFMQDYGGPVGFRMMMREPGAVQAIIVQNANAYEEGLGAKWSGITRYWADPAGHAEELDKFMSLEGARQRHVGNSPNAERYNPDSWTDEYAMLSRAGARAIQGALLYDYRTNVAAYPVWQAWLRERQPPTLVLWGRYDPSFIVPGALAYAHDLPQAEIHLLDAGHFALDEKAQEVANLVLRFLDRRLSTTNR</sequence>
<feature type="domain" description="AB hydrolase-1" evidence="2">
    <location>
        <begin position="54"/>
        <end position="296"/>
    </location>
</feature>
<evidence type="ECO:0000313" key="4">
    <source>
        <dbReference type="Proteomes" id="UP000441389"/>
    </source>
</evidence>
<dbReference type="InterPro" id="IPR051340">
    <property type="entry name" value="Haloalkane_dehalogenase"/>
</dbReference>
<dbReference type="RefSeq" id="WP_157026573.1">
    <property type="nucleotide sequence ID" value="NZ_WQMS01000007.1"/>
</dbReference>
<dbReference type="PRINTS" id="PR00111">
    <property type="entry name" value="ABHYDROLASE"/>
</dbReference>
<dbReference type="Proteomes" id="UP000441389">
    <property type="component" value="Unassembled WGS sequence"/>
</dbReference>
<keyword evidence="4" id="KW-1185">Reference proteome</keyword>
<feature type="chain" id="PRO_5026030368" evidence="1">
    <location>
        <begin position="23"/>
        <end position="317"/>
    </location>
</feature>
<dbReference type="Pfam" id="PF00561">
    <property type="entry name" value="Abhydrolase_1"/>
    <property type="match status" value="1"/>
</dbReference>
<keyword evidence="3" id="KW-0378">Hydrolase</keyword>
<reference evidence="3 4" key="1">
    <citation type="submission" date="2019-12" db="EMBL/GenBank/DDBJ databases">
        <authorList>
            <person name="Huq M.A."/>
        </authorList>
    </citation>
    <scope>NUCLEOTIDE SEQUENCE [LARGE SCALE GENOMIC DNA]</scope>
    <source>
        <strain evidence="3 4">MAH-20</strain>
    </source>
</reference>
<keyword evidence="1" id="KW-0732">Signal</keyword>
<dbReference type="GO" id="GO:0004301">
    <property type="term" value="F:epoxide hydrolase activity"/>
    <property type="evidence" value="ECO:0007669"/>
    <property type="project" value="TreeGrafter"/>
</dbReference>
<dbReference type="InterPro" id="IPR000073">
    <property type="entry name" value="AB_hydrolase_1"/>
</dbReference>
<feature type="signal peptide" evidence="1">
    <location>
        <begin position="1"/>
        <end position="22"/>
    </location>
</feature>
<organism evidence="3 4">
    <name type="scientific">Sphingomonas horti</name>
    <dbReference type="NCBI Taxonomy" id="2682842"/>
    <lineage>
        <taxon>Bacteria</taxon>
        <taxon>Pseudomonadati</taxon>
        <taxon>Pseudomonadota</taxon>
        <taxon>Alphaproteobacteria</taxon>
        <taxon>Sphingomonadales</taxon>
        <taxon>Sphingomonadaceae</taxon>
        <taxon>Sphingomonas</taxon>
    </lineage>
</organism>
<protein>
    <submittedName>
        <fullName evidence="3">Alpha/beta fold hydrolase</fullName>
    </submittedName>
</protein>
<gene>
    <name evidence="3" type="ORF">GON01_06565</name>
</gene>
<dbReference type="EMBL" id="WQMS01000007">
    <property type="protein sequence ID" value="MVO77596.1"/>
    <property type="molecule type" value="Genomic_DNA"/>
</dbReference>
<comment type="caution">
    <text evidence="3">The sequence shown here is derived from an EMBL/GenBank/DDBJ whole genome shotgun (WGS) entry which is preliminary data.</text>
</comment>
<dbReference type="SUPFAM" id="SSF53474">
    <property type="entry name" value="alpha/beta-Hydrolases"/>
    <property type="match status" value="1"/>
</dbReference>
<dbReference type="Gene3D" id="3.40.50.1820">
    <property type="entry name" value="alpha/beta hydrolase"/>
    <property type="match status" value="1"/>
</dbReference>
<proteinExistence type="predicted"/>
<evidence type="ECO:0000259" key="2">
    <source>
        <dbReference type="Pfam" id="PF00561"/>
    </source>
</evidence>
<dbReference type="InterPro" id="IPR029058">
    <property type="entry name" value="AB_hydrolase_fold"/>
</dbReference>
<name>A0A6I4IZV7_9SPHN</name>
<dbReference type="AlphaFoldDB" id="A0A6I4IZV7"/>
<accession>A0A6I4IZV7</accession>
<evidence type="ECO:0000313" key="3">
    <source>
        <dbReference type="EMBL" id="MVO77596.1"/>
    </source>
</evidence>
<evidence type="ECO:0000256" key="1">
    <source>
        <dbReference type="SAM" id="SignalP"/>
    </source>
</evidence>